<organism evidence="5 6">
    <name type="scientific">Skeletonema marinoi</name>
    <dbReference type="NCBI Taxonomy" id="267567"/>
    <lineage>
        <taxon>Eukaryota</taxon>
        <taxon>Sar</taxon>
        <taxon>Stramenopiles</taxon>
        <taxon>Ochrophyta</taxon>
        <taxon>Bacillariophyta</taxon>
        <taxon>Coscinodiscophyceae</taxon>
        <taxon>Thalassiosirophycidae</taxon>
        <taxon>Thalassiosirales</taxon>
        <taxon>Skeletonemataceae</taxon>
        <taxon>Skeletonema</taxon>
        <taxon>Skeletonema marinoi-dohrnii complex</taxon>
    </lineage>
</organism>
<keyword evidence="1" id="KW-0677">Repeat</keyword>
<dbReference type="PROSITE" id="PS50005">
    <property type="entry name" value="TPR"/>
    <property type="match status" value="2"/>
</dbReference>
<dbReference type="Pfam" id="PF13181">
    <property type="entry name" value="TPR_8"/>
    <property type="match status" value="1"/>
</dbReference>
<dbReference type="Pfam" id="PF08755">
    <property type="entry name" value="YccV-like"/>
    <property type="match status" value="1"/>
</dbReference>
<dbReference type="Gene3D" id="1.25.40.10">
    <property type="entry name" value="Tetratricopeptide repeat domain"/>
    <property type="match status" value="1"/>
</dbReference>
<sequence>MKATVKYTILVDMNDSSLLHLSKSISLESQEDLVPIDQPGLRRIQNHLIHQYFSKFDPNEGGHFAPNKVLKFVYPLDRFSNEGNEGIEESADPSSPDAKAKVSLSPELQHACEAITNGIQDIGHRLLPPVLELNKQQLNDDNGVASLASTLLSSLQSMSLENERGISSPSSPLDSAISSIKKLNQFYAKLIALEWSHDIHKKNEHTIDFKLGQTVNHKLFNFKGVVVAWDPKPHMDVSQWDGLQGVDNPNEKPFYHIRPDINDCIREFGGPRTWRYVCQDNLEPYDLKHGRIELEMELDEEEWGWDKENGWFAPSEEIRFMHAEDVGDNEEAIVETIQKLKDIISDCFLSVQGNGSITGLYSLDDLFCLLNSVGKLEDATTVQDMIKEVFKEFPDSSLRKQLDAGISELIEGKTKQALETFSDIVATEPSYGEAWNKKATVHYMLGERAAAIEASNKALETDPRNFQALAGIGLVEMDALNDKEAITAFQQCLELNPWSMVSARLSICMNRRARSSSKTDSEDE</sequence>
<dbReference type="PANTHER" id="PTHR44943">
    <property type="entry name" value="CELLULOSE SYNTHASE OPERON PROTEIN C"/>
    <property type="match status" value="1"/>
</dbReference>
<dbReference type="AlphaFoldDB" id="A0AAD8YBW3"/>
<dbReference type="InterPro" id="IPR036623">
    <property type="entry name" value="Hemimethylated_DNA-bd_sf"/>
</dbReference>
<dbReference type="GO" id="GO:0003677">
    <property type="term" value="F:DNA binding"/>
    <property type="evidence" value="ECO:0007669"/>
    <property type="project" value="InterPro"/>
</dbReference>
<feature type="repeat" description="TPR" evidence="3">
    <location>
        <begin position="432"/>
        <end position="465"/>
    </location>
</feature>
<reference evidence="5" key="1">
    <citation type="submission" date="2023-06" db="EMBL/GenBank/DDBJ databases">
        <title>Survivors Of The Sea: Transcriptome response of Skeletonema marinoi to long-term dormancy.</title>
        <authorList>
            <person name="Pinder M.I.M."/>
            <person name="Kourtchenko O."/>
            <person name="Robertson E.K."/>
            <person name="Larsson T."/>
            <person name="Maumus F."/>
            <person name="Osuna-Cruz C.M."/>
            <person name="Vancaester E."/>
            <person name="Stenow R."/>
            <person name="Vandepoele K."/>
            <person name="Ploug H."/>
            <person name="Bruchert V."/>
            <person name="Godhe A."/>
            <person name="Topel M."/>
        </authorList>
    </citation>
    <scope>NUCLEOTIDE SEQUENCE</scope>
    <source>
        <strain evidence="5">R05AC</strain>
    </source>
</reference>
<evidence type="ECO:0000313" key="5">
    <source>
        <dbReference type="EMBL" id="KAK1743601.1"/>
    </source>
</evidence>
<dbReference type="InterPro" id="IPR011990">
    <property type="entry name" value="TPR-like_helical_dom_sf"/>
</dbReference>
<protein>
    <recommendedName>
        <fullName evidence="4">Hemimethylated DNA-binding domain-containing protein</fullName>
    </recommendedName>
</protein>
<evidence type="ECO:0000256" key="3">
    <source>
        <dbReference type="PROSITE-ProRule" id="PRU00339"/>
    </source>
</evidence>
<dbReference type="EMBL" id="JATAAI010000008">
    <property type="protein sequence ID" value="KAK1743601.1"/>
    <property type="molecule type" value="Genomic_DNA"/>
</dbReference>
<keyword evidence="6" id="KW-1185">Reference proteome</keyword>
<dbReference type="SUPFAM" id="SSF48452">
    <property type="entry name" value="TPR-like"/>
    <property type="match status" value="1"/>
</dbReference>
<evidence type="ECO:0000313" key="6">
    <source>
        <dbReference type="Proteomes" id="UP001224775"/>
    </source>
</evidence>
<evidence type="ECO:0000256" key="1">
    <source>
        <dbReference type="ARBA" id="ARBA00022737"/>
    </source>
</evidence>
<comment type="caution">
    <text evidence="5">The sequence shown here is derived from an EMBL/GenBank/DDBJ whole genome shotgun (WGS) entry which is preliminary data.</text>
</comment>
<name>A0AAD8YBW3_9STRA</name>
<dbReference type="InterPro" id="IPR051685">
    <property type="entry name" value="Ycf3/AcsC/BcsC/TPR_MFPF"/>
</dbReference>
<dbReference type="InterPro" id="IPR011722">
    <property type="entry name" value="Hemimethylated_DNA-bd_dom"/>
</dbReference>
<feature type="repeat" description="TPR" evidence="3">
    <location>
        <begin position="466"/>
        <end position="499"/>
    </location>
</feature>
<gene>
    <name evidence="5" type="ORF">QTG54_005198</name>
</gene>
<dbReference type="SMART" id="SM00028">
    <property type="entry name" value="TPR"/>
    <property type="match status" value="2"/>
</dbReference>
<evidence type="ECO:0000259" key="4">
    <source>
        <dbReference type="SMART" id="SM00992"/>
    </source>
</evidence>
<evidence type="ECO:0000256" key="2">
    <source>
        <dbReference type="ARBA" id="ARBA00022803"/>
    </source>
</evidence>
<keyword evidence="2 3" id="KW-0802">TPR repeat</keyword>
<dbReference type="PANTHER" id="PTHR44943:SF4">
    <property type="entry name" value="TPR REPEAT-CONTAINING PROTEIN MJ0798"/>
    <property type="match status" value="1"/>
</dbReference>
<dbReference type="InterPro" id="IPR019734">
    <property type="entry name" value="TPR_rpt"/>
</dbReference>
<dbReference type="SMART" id="SM00992">
    <property type="entry name" value="YccV-like"/>
    <property type="match status" value="1"/>
</dbReference>
<feature type="domain" description="Hemimethylated DNA-binding" evidence="4">
    <location>
        <begin position="206"/>
        <end position="315"/>
    </location>
</feature>
<proteinExistence type="predicted"/>
<dbReference type="Proteomes" id="UP001224775">
    <property type="component" value="Unassembled WGS sequence"/>
</dbReference>
<dbReference type="Gene3D" id="2.30.30.390">
    <property type="entry name" value="Hemimethylated DNA-binding domain"/>
    <property type="match status" value="1"/>
</dbReference>
<accession>A0AAD8YBW3</accession>
<dbReference type="NCBIfam" id="TIGR02097">
    <property type="entry name" value="yccV"/>
    <property type="match status" value="1"/>
</dbReference>
<dbReference type="SUPFAM" id="SSF141255">
    <property type="entry name" value="YccV-like"/>
    <property type="match status" value="1"/>
</dbReference>